<dbReference type="EMBL" id="SMFR01000009">
    <property type="protein sequence ID" value="TCJ89746.1"/>
    <property type="molecule type" value="Genomic_DNA"/>
</dbReference>
<reference evidence="4 5" key="1">
    <citation type="submission" date="2019-03" db="EMBL/GenBank/DDBJ databases">
        <title>Genomic Encyclopedia of Type Strains, Phase IV (KMG-IV): sequencing the most valuable type-strain genomes for metagenomic binning, comparative biology and taxonomic classification.</title>
        <authorList>
            <person name="Goeker M."/>
        </authorList>
    </citation>
    <scope>NUCLEOTIDE SEQUENCE [LARGE SCALE GENOMIC DNA]</scope>
    <source>
        <strain evidence="4 5">DSM 44684</strain>
    </source>
</reference>
<keyword evidence="5" id="KW-1185">Reference proteome</keyword>
<dbReference type="Pfam" id="PF26059">
    <property type="entry name" value="DUF8020"/>
    <property type="match status" value="1"/>
</dbReference>
<dbReference type="OrthoDB" id="4568786at2"/>
<sequence length="190" mass="18201">MHFSSRTTSGAQRLGAIAVLAAGAIGLAATAQAAPSVAAPIVQGIDRGVAFTASPLADGSGLTVSAPDATFRVVGGAVTLTNRDGIVVAAVPTRIITGAGDFDLVAGISADGRSATLTPTAAPAVVTANMAEFIDAAGDVEARKQHNAGIGALIGAGIGAVLGFFLGGVGALVTIPIGAGIGALIGYSTP</sequence>
<organism evidence="4 5">
    <name type="scientific">Nocardia alba</name>
    <dbReference type="NCBI Taxonomy" id="225051"/>
    <lineage>
        <taxon>Bacteria</taxon>
        <taxon>Bacillati</taxon>
        <taxon>Actinomycetota</taxon>
        <taxon>Actinomycetes</taxon>
        <taxon>Mycobacteriales</taxon>
        <taxon>Nocardiaceae</taxon>
        <taxon>Nocardia</taxon>
    </lineage>
</organism>
<keyword evidence="1" id="KW-0472">Membrane</keyword>
<evidence type="ECO:0000256" key="2">
    <source>
        <dbReference type="SAM" id="SignalP"/>
    </source>
</evidence>
<gene>
    <name evidence="4" type="ORF">DFR71_6383</name>
</gene>
<comment type="caution">
    <text evidence="4">The sequence shown here is derived from an EMBL/GenBank/DDBJ whole genome shotgun (WGS) entry which is preliminary data.</text>
</comment>
<evidence type="ECO:0000256" key="1">
    <source>
        <dbReference type="SAM" id="Phobius"/>
    </source>
</evidence>
<evidence type="ECO:0000313" key="5">
    <source>
        <dbReference type="Proteomes" id="UP000294856"/>
    </source>
</evidence>
<feature type="signal peptide" evidence="2">
    <location>
        <begin position="1"/>
        <end position="33"/>
    </location>
</feature>
<keyword evidence="2" id="KW-0732">Signal</keyword>
<evidence type="ECO:0000259" key="3">
    <source>
        <dbReference type="Pfam" id="PF26059"/>
    </source>
</evidence>
<keyword evidence="1" id="KW-0812">Transmembrane</keyword>
<dbReference type="RefSeq" id="WP_067457772.1">
    <property type="nucleotide sequence ID" value="NZ_SMFR01000009.1"/>
</dbReference>
<dbReference type="AlphaFoldDB" id="A0A4R1F606"/>
<name>A0A4R1F606_9NOCA</name>
<dbReference type="InterPro" id="IPR058333">
    <property type="entry name" value="DUF8020"/>
</dbReference>
<proteinExistence type="predicted"/>
<dbReference type="Proteomes" id="UP000294856">
    <property type="component" value="Unassembled WGS sequence"/>
</dbReference>
<feature type="transmembrane region" description="Helical" evidence="1">
    <location>
        <begin position="152"/>
        <end position="185"/>
    </location>
</feature>
<protein>
    <recommendedName>
        <fullName evidence="3">DUF8020 domain-containing protein</fullName>
    </recommendedName>
</protein>
<keyword evidence="1" id="KW-1133">Transmembrane helix</keyword>
<evidence type="ECO:0000313" key="4">
    <source>
        <dbReference type="EMBL" id="TCJ89746.1"/>
    </source>
</evidence>
<accession>A0A4R1F606</accession>
<feature type="domain" description="DUF8020" evidence="3">
    <location>
        <begin position="48"/>
        <end position="120"/>
    </location>
</feature>
<feature type="chain" id="PRO_5020949036" description="DUF8020 domain-containing protein" evidence="2">
    <location>
        <begin position="34"/>
        <end position="190"/>
    </location>
</feature>